<dbReference type="PANTHER" id="PTHR43173">
    <property type="entry name" value="ABC1 FAMILY PROTEIN"/>
    <property type="match status" value="1"/>
</dbReference>
<dbReference type="InterPro" id="IPR051130">
    <property type="entry name" value="Mito_struct-func_regulator"/>
</dbReference>
<dbReference type="InterPro" id="IPR011009">
    <property type="entry name" value="Kinase-like_dom_sf"/>
</dbReference>
<keyword evidence="4" id="KW-1185">Reference proteome</keyword>
<comment type="similarity">
    <text evidence="1">Belongs to the protein kinase superfamily. ADCK protein kinase family.</text>
</comment>
<feature type="domain" description="ABC1 atypical kinase-like" evidence="2">
    <location>
        <begin position="222"/>
        <end position="472"/>
    </location>
</feature>
<dbReference type="GO" id="GO:0007005">
    <property type="term" value="P:mitochondrion organization"/>
    <property type="evidence" value="ECO:0007669"/>
    <property type="project" value="TreeGrafter"/>
</dbReference>
<dbReference type="AlphaFoldDB" id="A0A507R028"/>
<evidence type="ECO:0000313" key="3">
    <source>
        <dbReference type="EMBL" id="TQB75695.1"/>
    </source>
</evidence>
<comment type="caution">
    <text evidence="3">The sequence shown here is derived from an EMBL/GenBank/DDBJ whole genome shotgun (WGS) entry which is preliminary data.</text>
</comment>
<evidence type="ECO:0000256" key="1">
    <source>
        <dbReference type="ARBA" id="ARBA00009670"/>
    </source>
</evidence>
<dbReference type="InterPro" id="IPR004147">
    <property type="entry name" value="ABC1_dom"/>
</dbReference>
<dbReference type="PANTHER" id="PTHR43173:SF19">
    <property type="entry name" value="AARF DOMAIN-CONTAINING PROTEIN KINASE 1"/>
    <property type="match status" value="1"/>
</dbReference>
<dbReference type="GO" id="GO:0005743">
    <property type="term" value="C:mitochondrial inner membrane"/>
    <property type="evidence" value="ECO:0007669"/>
    <property type="project" value="TreeGrafter"/>
</dbReference>
<dbReference type="SUPFAM" id="SSF56112">
    <property type="entry name" value="Protein kinase-like (PK-like)"/>
    <property type="match status" value="1"/>
</dbReference>
<dbReference type="Pfam" id="PF03109">
    <property type="entry name" value="ABC1"/>
    <property type="match status" value="1"/>
</dbReference>
<dbReference type="STRING" id="5098.A0A507R028"/>
<dbReference type="InterPro" id="IPR045307">
    <property type="entry name" value="ADCK1_dom"/>
</dbReference>
<dbReference type="EMBL" id="VIFY01000016">
    <property type="protein sequence ID" value="TQB75695.1"/>
    <property type="molecule type" value="Genomic_DNA"/>
</dbReference>
<dbReference type="Proteomes" id="UP000319663">
    <property type="component" value="Unassembled WGS sequence"/>
</dbReference>
<name>A0A507R028_MONPU</name>
<dbReference type="GO" id="GO:0055088">
    <property type="term" value="P:lipid homeostasis"/>
    <property type="evidence" value="ECO:0007669"/>
    <property type="project" value="TreeGrafter"/>
</dbReference>
<sequence>MRASFRIPLRASICDPAAVFKNKYKYDYNGVSNNRLKSTVSLRLFSSRSSIATTITTPPTTCWHWHCSPGWTLSRTYSTRTSTLNATRGAGANYNGYTRTDSDSKNLRRKYIKYAVIGTVLGVGTITLHDQIEHVYYALTRSGRVVGALAVCINDYRKTLKLRDQLPPEEYAETLRACHKRCAVRTLHVLEKNGSVFIKLGQHLSSMSYLLPLEWTTTFIPLQDNCPVSSIESIQNLLVTDTGHTMDELFETFEPTPIGAASLAQVHIATLKDSGNKVAVKVQHPVLAEWVPLDLALTRFTFSMLKRFFPEYDLEWLSREMDMSLPQELDFRNEARNAARTREYFKKHPNAPLVIPDVIWAKERLVVMDYVTGHRPDDLEYLDSNGIDRDEVSAALAHIFNEMIFGEDAPLHCDPHGGNIAIRKNPNRRYPNFDIILYDHGLYRDIPRDMRRNYAKMWLAVIDADIPKMRKYAHEVAGITDEQFPLFASAITGRDYSVLVNKNVTSSRTAAEKEQITGALGDGMLQQLVDLLSKVPRIILLILKTNDLTRSLDENLHTRQGPVRTFLILARYATRCVFEENMESIHESGGVLFRPSNLWNFLKAWFTYMRVELKLSVYERVLSLKSRFGIRTAV</sequence>
<proteinExistence type="inferred from homology"/>
<dbReference type="CDD" id="cd13969">
    <property type="entry name" value="ADCK1-like"/>
    <property type="match status" value="1"/>
</dbReference>
<accession>A0A507R028</accession>
<protein>
    <recommendedName>
        <fullName evidence="2">ABC1 atypical kinase-like domain-containing protein</fullName>
    </recommendedName>
</protein>
<evidence type="ECO:0000313" key="4">
    <source>
        <dbReference type="Proteomes" id="UP000319663"/>
    </source>
</evidence>
<reference evidence="3 4" key="1">
    <citation type="submission" date="2019-06" db="EMBL/GenBank/DDBJ databases">
        <title>Wine fermentation using esterase from Monascus purpureus.</title>
        <authorList>
            <person name="Geng C."/>
            <person name="Zhang Y."/>
        </authorList>
    </citation>
    <scope>NUCLEOTIDE SEQUENCE [LARGE SCALE GENOMIC DNA]</scope>
    <source>
        <strain evidence="3">HQ1</strain>
    </source>
</reference>
<gene>
    <name evidence="3" type="ORF">MPDQ_001995</name>
</gene>
<evidence type="ECO:0000259" key="2">
    <source>
        <dbReference type="Pfam" id="PF03109"/>
    </source>
</evidence>
<organism evidence="3 4">
    <name type="scientific">Monascus purpureus</name>
    <name type="common">Red mold</name>
    <name type="synonym">Monascus anka</name>
    <dbReference type="NCBI Taxonomy" id="5098"/>
    <lineage>
        <taxon>Eukaryota</taxon>
        <taxon>Fungi</taxon>
        <taxon>Dikarya</taxon>
        <taxon>Ascomycota</taxon>
        <taxon>Pezizomycotina</taxon>
        <taxon>Eurotiomycetes</taxon>
        <taxon>Eurotiomycetidae</taxon>
        <taxon>Eurotiales</taxon>
        <taxon>Aspergillaceae</taxon>
        <taxon>Monascus</taxon>
    </lineage>
</organism>